<feature type="domain" description="Succinylglutamate desuccinylase/Aspartoacylase catalytic" evidence="5">
    <location>
        <begin position="26"/>
        <end position="206"/>
    </location>
</feature>
<dbReference type="PANTHER" id="PTHR37326">
    <property type="entry name" value="BLL3975 PROTEIN"/>
    <property type="match status" value="1"/>
</dbReference>
<dbReference type="RefSeq" id="WP_125085173.1">
    <property type="nucleotide sequence ID" value="NZ_CP034248.1"/>
</dbReference>
<evidence type="ECO:0000313" key="7">
    <source>
        <dbReference type="Proteomes" id="UP000273145"/>
    </source>
</evidence>
<evidence type="ECO:0000313" key="6">
    <source>
        <dbReference type="EMBL" id="AZK49031.1"/>
    </source>
</evidence>
<name>A0A3Q8SF17_9BACL</name>
<dbReference type="Gene3D" id="3.40.630.10">
    <property type="entry name" value="Zn peptidases"/>
    <property type="match status" value="1"/>
</dbReference>
<evidence type="ECO:0000259" key="5">
    <source>
        <dbReference type="Pfam" id="PF24827"/>
    </source>
</evidence>
<keyword evidence="3" id="KW-0378">Hydrolase</keyword>
<protein>
    <submittedName>
        <fullName evidence="6">Deacylase</fullName>
    </submittedName>
</protein>
<dbReference type="OrthoDB" id="2647974at2"/>
<gene>
    <name evidence="6" type="ORF">EIM92_13280</name>
</gene>
<reference evidence="6 7" key="1">
    <citation type="submission" date="2018-11" db="EMBL/GenBank/DDBJ databases">
        <title>Genome sequencing of Paenibacillus lentus DSM25539(T).</title>
        <authorList>
            <person name="Kook J.-K."/>
            <person name="Park S.-N."/>
            <person name="Lim Y.K."/>
        </authorList>
    </citation>
    <scope>NUCLEOTIDE SEQUENCE [LARGE SCALE GENOMIC DNA]</scope>
    <source>
        <strain evidence="6 7">DSM 25539</strain>
    </source>
</reference>
<sequence length="227" mass="25177">MLVQQYTLSPNTPYSTLYYMARSARPGPAVMIVAGIHGNETASIQAANKLVRMIGKDQLLIHKGSLMIVPIVNKKAYRQRIRGVPDLNRTFPRKAGQAAKHPLSAALFEAAKRYRPSWYLDLHEANGLSQRNAKVLGQTLITNPGSPAVPAARKVIKTINRSIANHSHYFNLRLHELPGSSRTAAARILGARAVTIETGWSLPFSTRVQYQIDIVRRFLSEAELMKG</sequence>
<dbReference type="AlphaFoldDB" id="A0A3Q8SF17"/>
<dbReference type="GO" id="GO:0016788">
    <property type="term" value="F:hydrolase activity, acting on ester bonds"/>
    <property type="evidence" value="ECO:0007669"/>
    <property type="project" value="InterPro"/>
</dbReference>
<dbReference type="SUPFAM" id="SSF53187">
    <property type="entry name" value="Zn-dependent exopeptidases"/>
    <property type="match status" value="1"/>
</dbReference>
<dbReference type="Proteomes" id="UP000273145">
    <property type="component" value="Chromosome"/>
</dbReference>
<proteinExistence type="predicted"/>
<evidence type="ECO:0000256" key="4">
    <source>
        <dbReference type="ARBA" id="ARBA00022833"/>
    </source>
</evidence>
<dbReference type="EMBL" id="CP034248">
    <property type="protein sequence ID" value="AZK49031.1"/>
    <property type="molecule type" value="Genomic_DNA"/>
</dbReference>
<dbReference type="InterPro" id="IPR053138">
    <property type="entry name" value="N-alpha-Ac-DABA_deacetylase"/>
</dbReference>
<dbReference type="GO" id="GO:0046872">
    <property type="term" value="F:metal ion binding"/>
    <property type="evidence" value="ECO:0007669"/>
    <property type="project" value="UniProtKB-KW"/>
</dbReference>
<accession>A0A3Q8SF17</accession>
<keyword evidence="2" id="KW-0479">Metal-binding</keyword>
<evidence type="ECO:0000256" key="2">
    <source>
        <dbReference type="ARBA" id="ARBA00022723"/>
    </source>
</evidence>
<keyword evidence="4" id="KW-0862">Zinc</keyword>
<dbReference type="KEGG" id="plen:EIM92_13280"/>
<comment type="cofactor">
    <cofactor evidence="1">
        <name>Zn(2+)</name>
        <dbReference type="ChEBI" id="CHEBI:29105"/>
    </cofactor>
</comment>
<keyword evidence="7" id="KW-1185">Reference proteome</keyword>
<evidence type="ECO:0000256" key="1">
    <source>
        <dbReference type="ARBA" id="ARBA00001947"/>
    </source>
</evidence>
<dbReference type="PANTHER" id="PTHR37326:SF1">
    <property type="entry name" value="BLL3975 PROTEIN"/>
    <property type="match status" value="1"/>
</dbReference>
<dbReference type="InterPro" id="IPR055438">
    <property type="entry name" value="AstE_AspA_cat"/>
</dbReference>
<dbReference type="Pfam" id="PF24827">
    <property type="entry name" value="AstE_AspA_cat"/>
    <property type="match status" value="1"/>
</dbReference>
<evidence type="ECO:0000256" key="3">
    <source>
        <dbReference type="ARBA" id="ARBA00022801"/>
    </source>
</evidence>
<organism evidence="6 7">
    <name type="scientific">Paenibacillus lentus</name>
    <dbReference type="NCBI Taxonomy" id="1338368"/>
    <lineage>
        <taxon>Bacteria</taxon>
        <taxon>Bacillati</taxon>
        <taxon>Bacillota</taxon>
        <taxon>Bacilli</taxon>
        <taxon>Bacillales</taxon>
        <taxon>Paenibacillaceae</taxon>
        <taxon>Paenibacillus</taxon>
    </lineage>
</organism>